<protein>
    <submittedName>
        <fullName evidence="2">Uncharacterized protein</fullName>
    </submittedName>
</protein>
<keyword evidence="3" id="KW-1185">Reference proteome</keyword>
<feature type="compositionally biased region" description="Acidic residues" evidence="1">
    <location>
        <begin position="45"/>
        <end position="54"/>
    </location>
</feature>
<feature type="compositionally biased region" description="Basic and acidic residues" evidence="1">
    <location>
        <begin position="23"/>
        <end position="44"/>
    </location>
</feature>
<dbReference type="OrthoDB" id="8050716at2759"/>
<dbReference type="Proteomes" id="UP000801492">
    <property type="component" value="Unassembled WGS sequence"/>
</dbReference>
<name>A0A8K0G317_IGNLU</name>
<organism evidence="2 3">
    <name type="scientific">Ignelater luminosus</name>
    <name type="common">Cucubano</name>
    <name type="synonym">Pyrophorus luminosus</name>
    <dbReference type="NCBI Taxonomy" id="2038154"/>
    <lineage>
        <taxon>Eukaryota</taxon>
        <taxon>Metazoa</taxon>
        <taxon>Ecdysozoa</taxon>
        <taxon>Arthropoda</taxon>
        <taxon>Hexapoda</taxon>
        <taxon>Insecta</taxon>
        <taxon>Pterygota</taxon>
        <taxon>Neoptera</taxon>
        <taxon>Endopterygota</taxon>
        <taxon>Coleoptera</taxon>
        <taxon>Polyphaga</taxon>
        <taxon>Elateriformia</taxon>
        <taxon>Elateroidea</taxon>
        <taxon>Elateridae</taxon>
        <taxon>Agrypninae</taxon>
        <taxon>Pyrophorini</taxon>
        <taxon>Ignelater</taxon>
    </lineage>
</organism>
<evidence type="ECO:0000256" key="1">
    <source>
        <dbReference type="SAM" id="MobiDB-lite"/>
    </source>
</evidence>
<dbReference type="EMBL" id="VTPC01061126">
    <property type="protein sequence ID" value="KAF2889890.1"/>
    <property type="molecule type" value="Genomic_DNA"/>
</dbReference>
<feature type="region of interest" description="Disordered" evidence="1">
    <location>
        <begin position="23"/>
        <end position="55"/>
    </location>
</feature>
<evidence type="ECO:0000313" key="3">
    <source>
        <dbReference type="Proteomes" id="UP000801492"/>
    </source>
</evidence>
<gene>
    <name evidence="2" type="ORF">ILUMI_16283</name>
</gene>
<comment type="caution">
    <text evidence="2">The sequence shown here is derived from an EMBL/GenBank/DDBJ whole genome shotgun (WGS) entry which is preliminary data.</text>
</comment>
<proteinExistence type="predicted"/>
<feature type="non-terminal residue" evidence="2">
    <location>
        <position position="1"/>
    </location>
</feature>
<reference evidence="2" key="1">
    <citation type="submission" date="2019-08" db="EMBL/GenBank/DDBJ databases">
        <title>The genome of the North American firefly Photinus pyralis.</title>
        <authorList>
            <consortium name="Photinus pyralis genome working group"/>
            <person name="Fallon T.R."/>
            <person name="Sander Lower S.E."/>
            <person name="Weng J.-K."/>
        </authorList>
    </citation>
    <scope>NUCLEOTIDE SEQUENCE</scope>
    <source>
        <strain evidence="2">TRF0915ILg1</strain>
        <tissue evidence="2">Whole body</tissue>
    </source>
</reference>
<dbReference type="AlphaFoldDB" id="A0A8K0G317"/>
<sequence length="120" mass="14079">NLLCLNHGIHLAVTDVLYKRRLEKKDSKEQSPNEKENKNKKSDKDEFDNDETEPQDLVILELRPNIQNAIDEVRNIIRIFRKSPTKNIVLQEYVQKEFHKKLNLLLDKGPDRSASESKVE</sequence>
<accession>A0A8K0G317</accession>
<evidence type="ECO:0000313" key="2">
    <source>
        <dbReference type="EMBL" id="KAF2889890.1"/>
    </source>
</evidence>